<dbReference type="GeneID" id="20318343"/>
<dbReference type="EMBL" id="KL596684">
    <property type="protein sequence ID" value="KER29147.1"/>
    <property type="molecule type" value="Genomic_DNA"/>
</dbReference>
<dbReference type="AlphaFoldDB" id="A0A074ZTM2"/>
<dbReference type="PANTHER" id="PTHR21301:SF10">
    <property type="entry name" value="REVERSE TRANSCRIPTASE DOMAIN-CONTAINING PROTEIN"/>
    <property type="match status" value="1"/>
</dbReference>
<dbReference type="RefSeq" id="XP_009167091.1">
    <property type="nucleotide sequence ID" value="XM_009168827.1"/>
</dbReference>
<organism evidence="2 3">
    <name type="scientific">Opisthorchis viverrini</name>
    <name type="common">Southeast Asian liver fluke</name>
    <dbReference type="NCBI Taxonomy" id="6198"/>
    <lineage>
        <taxon>Eukaryota</taxon>
        <taxon>Metazoa</taxon>
        <taxon>Spiralia</taxon>
        <taxon>Lophotrochozoa</taxon>
        <taxon>Platyhelminthes</taxon>
        <taxon>Trematoda</taxon>
        <taxon>Digenea</taxon>
        <taxon>Opisthorchiida</taxon>
        <taxon>Opisthorchiata</taxon>
        <taxon>Opisthorchiidae</taxon>
        <taxon>Opisthorchis</taxon>
    </lineage>
</organism>
<reference evidence="2 3" key="1">
    <citation type="submission" date="2013-11" db="EMBL/GenBank/DDBJ databases">
        <title>Opisthorchis viverrini - life in the bile duct.</title>
        <authorList>
            <person name="Young N.D."/>
            <person name="Nagarajan N."/>
            <person name="Lin S.J."/>
            <person name="Korhonen P.K."/>
            <person name="Jex A.R."/>
            <person name="Hall R.S."/>
            <person name="Safavi-Hemami H."/>
            <person name="Kaewkong W."/>
            <person name="Bertrand D."/>
            <person name="Gao S."/>
            <person name="Seet Q."/>
            <person name="Wongkham S."/>
            <person name="Teh B.T."/>
            <person name="Wongkham C."/>
            <person name="Intapan P.M."/>
            <person name="Maleewong W."/>
            <person name="Yang X."/>
            <person name="Hu M."/>
            <person name="Wang Z."/>
            <person name="Hofmann A."/>
            <person name="Sternberg P.W."/>
            <person name="Tan P."/>
            <person name="Wang J."/>
            <person name="Gasser R.B."/>
        </authorList>
    </citation>
    <scope>NUCLEOTIDE SEQUENCE [LARGE SCALE GENOMIC DNA]</scope>
</reference>
<dbReference type="CTD" id="20318343"/>
<evidence type="ECO:0000313" key="2">
    <source>
        <dbReference type="EMBL" id="KER29147.1"/>
    </source>
</evidence>
<dbReference type="STRING" id="6198.A0A074ZTM2"/>
<evidence type="ECO:0000259" key="1">
    <source>
        <dbReference type="PROSITE" id="PS00028"/>
    </source>
</evidence>
<sequence>MYMEDFEQKALNGLECPPRVFWRYVDSTFVVIKWDKVNEFFQHLNTLDPHIKFSMELESTSGTLAFLDCMTHKSGGKLKPTVYRKSTDSSAVLNYSSAHPQAVYASIASAMFRRVRALCTEEVDRRAAQVEVKKRLQANGYPVGLIKRQLRRVVVPTPRRNKELIGTAVIPYKAGTSEVIRRVLNTANIRDRLPVDRTRNCVYKIKCHDCTKVYISQTARELHTRIGEHKRSINRPPRNAEEYQAHSVTIAAESSFNLLGCAVWLLVYSPSLTVGLQTFHHQSRLERQPCTDDVTSIGDETSAIQLPRVSGFSGRYSGKKSGQIKPSLSFTWSFLLISVYQKILRKKRHQPNRLKARWLSGKSANLLTGMSVVRTRPLPLDFSSLGLGNLVVSQPSCFPLVPWQIGTERVLQLNCYNDH</sequence>
<evidence type="ECO:0000313" key="3">
    <source>
        <dbReference type="Proteomes" id="UP000054324"/>
    </source>
</evidence>
<proteinExistence type="predicted"/>
<protein>
    <recommendedName>
        <fullName evidence="1">C2H2-type domain-containing protein</fullName>
    </recommendedName>
</protein>
<dbReference type="PANTHER" id="PTHR21301">
    <property type="entry name" value="REVERSE TRANSCRIPTASE"/>
    <property type="match status" value="1"/>
</dbReference>
<dbReference type="Pfam" id="PF26215">
    <property type="entry name" value="HTH_animal"/>
    <property type="match status" value="1"/>
</dbReference>
<dbReference type="Proteomes" id="UP000054324">
    <property type="component" value="Unassembled WGS sequence"/>
</dbReference>
<dbReference type="InterPro" id="IPR013087">
    <property type="entry name" value="Znf_C2H2_type"/>
</dbReference>
<gene>
    <name evidence="2" type="ORF">T265_04157</name>
</gene>
<dbReference type="KEGG" id="ovi:T265_04157"/>
<name>A0A074ZTM2_OPIVI</name>
<dbReference type="InterPro" id="IPR058912">
    <property type="entry name" value="HTH_animal"/>
</dbReference>
<accession>A0A074ZTM2</accession>
<feature type="domain" description="C2H2-type" evidence="1">
    <location>
        <begin position="207"/>
        <end position="229"/>
    </location>
</feature>
<keyword evidence="3" id="KW-1185">Reference proteome</keyword>
<dbReference type="OrthoDB" id="10047121at2759"/>
<dbReference type="PROSITE" id="PS00028">
    <property type="entry name" value="ZINC_FINGER_C2H2_1"/>
    <property type="match status" value="1"/>
</dbReference>